<dbReference type="GO" id="GO:0031902">
    <property type="term" value="C:late endosome membrane"/>
    <property type="evidence" value="ECO:0007669"/>
    <property type="project" value="EnsemblFungi"/>
</dbReference>
<dbReference type="Pfam" id="PF04670">
    <property type="entry name" value="Gtr1_RagA"/>
    <property type="match status" value="1"/>
</dbReference>
<dbReference type="GO" id="GO:0005634">
    <property type="term" value="C:nucleus"/>
    <property type="evidence" value="ECO:0007669"/>
    <property type="project" value="EnsemblFungi"/>
</dbReference>
<dbReference type="GO" id="GO:0003924">
    <property type="term" value="F:GTPase activity"/>
    <property type="evidence" value="ECO:0007669"/>
    <property type="project" value="UniProtKB-UniRule"/>
</dbReference>
<dbReference type="InterPro" id="IPR027417">
    <property type="entry name" value="P-loop_NTPase"/>
</dbReference>
<dbReference type="GO" id="GO:0071986">
    <property type="term" value="C:Ragulator complex"/>
    <property type="evidence" value="ECO:0007669"/>
    <property type="project" value="EnsemblFungi"/>
</dbReference>
<dbReference type="GO" id="GO:0045944">
    <property type="term" value="P:positive regulation of transcription by RNA polymerase II"/>
    <property type="evidence" value="ECO:0007669"/>
    <property type="project" value="EnsemblFungi"/>
</dbReference>
<evidence type="ECO:0000256" key="1">
    <source>
        <dbReference type="ARBA" id="ARBA00007756"/>
    </source>
</evidence>
<sequence>MNAHLILMGLKRSGKSSIVQTVFHGAEPQNTILLDTTSKPTTFVFRSLIDLQITELPGQVDYFQDTWDDQDINSIMKDVDCVVYVIDCLDEYKATINNLLNVVSFALDNCPHVKIHVLVHKIDGFSEDFKPDIMREIENQVSYLLCEIGHEKHIDYHGTSIYNQSIFEVMSEIISNLVPCLPSLENILNHLVQHSKIEKAFLCDVKTKLYFVTDSSPSDSTLYEVCSQFIDLSVDINSLYLPTHPDDTDSEIQSRKKQQKITSHCTLLPDMKIYLKQMIKSLCLVVYIKDDQLCDSINGQAILNYNAKIFEEGLAKIIDCTNKDPTDYNL</sequence>
<comment type="function">
    <text evidence="4">GTPase involved in activation of the TORC1 signaling pathway, which promotes growth and represses autophagy in nutrient-rich conditions.</text>
</comment>
<dbReference type="Gene3D" id="3.30.450.190">
    <property type="match status" value="1"/>
</dbReference>
<reference evidence="6" key="1">
    <citation type="submission" date="2016-05" db="EMBL/GenBank/DDBJ databases">
        <title>Comparative genomics of biotechnologically important yeasts.</title>
        <authorList>
            <consortium name="DOE Joint Genome Institute"/>
            <person name="Riley R."/>
            <person name="Haridas S."/>
            <person name="Wolfe K.H."/>
            <person name="Lopes M.R."/>
            <person name="Hittinger C.T."/>
            <person name="Goker M."/>
            <person name="Salamov A."/>
            <person name="Wisecaver J."/>
            <person name="Long T.M."/>
            <person name="Aerts A.L."/>
            <person name="Barry K."/>
            <person name="Choi C."/>
            <person name="Clum A."/>
            <person name="Coughlan A.Y."/>
            <person name="Deshpande S."/>
            <person name="Douglass A.P."/>
            <person name="Hanson S.J."/>
            <person name="Klenk H.-P."/>
            <person name="Labutti K."/>
            <person name="Lapidus A."/>
            <person name="Lindquist E."/>
            <person name="Lipzen A."/>
            <person name="Meier-Kolthoff J.P."/>
            <person name="Ohm R.A."/>
            <person name="Otillar R.P."/>
            <person name="Pangilinan J."/>
            <person name="Peng Y."/>
            <person name="Rokas A."/>
            <person name="Rosa C.A."/>
            <person name="Scheuner C."/>
            <person name="Sibirny A.A."/>
            <person name="Slot J.C."/>
            <person name="Stielow J.B."/>
            <person name="Sun H."/>
            <person name="Kurtzman C.P."/>
            <person name="Blackwell M."/>
            <person name="Grigoriev I.V."/>
            <person name="Jeffries T.W."/>
        </authorList>
    </citation>
    <scope>NUCLEOTIDE SEQUENCE [LARGE SCALE GENOMIC DNA]</scope>
    <source>
        <strain evidence="6">DSM 1968</strain>
    </source>
</reference>
<dbReference type="STRING" id="1344418.A0A1D2VN57"/>
<evidence type="ECO:0000256" key="2">
    <source>
        <dbReference type="ARBA" id="ARBA00022741"/>
    </source>
</evidence>
<comment type="similarity">
    <text evidence="1 4">Belongs to the GTR/RAG GTP-binding protein family.</text>
</comment>
<dbReference type="EMBL" id="KV454476">
    <property type="protein sequence ID" value="ODV63040.1"/>
    <property type="molecule type" value="Genomic_DNA"/>
</dbReference>
<dbReference type="OrthoDB" id="26136at2759"/>
<evidence type="ECO:0000313" key="5">
    <source>
        <dbReference type="EMBL" id="ODV63040.1"/>
    </source>
</evidence>
<dbReference type="SUPFAM" id="SSF52540">
    <property type="entry name" value="P-loop containing nucleoside triphosphate hydrolases"/>
    <property type="match status" value="1"/>
</dbReference>
<evidence type="ECO:0000256" key="4">
    <source>
        <dbReference type="RuleBase" id="RU367014"/>
    </source>
</evidence>
<dbReference type="Gene3D" id="3.40.50.300">
    <property type="entry name" value="P-loop containing nucleotide triphosphate hydrolases"/>
    <property type="match status" value="1"/>
</dbReference>
<dbReference type="GO" id="GO:0000329">
    <property type="term" value="C:fungal-type vacuole membrane"/>
    <property type="evidence" value="ECO:0007669"/>
    <property type="project" value="EnsemblFungi"/>
</dbReference>
<protein>
    <recommendedName>
        <fullName evidence="4">GTP-binding protein</fullName>
    </recommendedName>
</protein>
<dbReference type="GO" id="GO:0071230">
    <property type="term" value="P:cellular response to amino acid stimulus"/>
    <property type="evidence" value="ECO:0007669"/>
    <property type="project" value="EnsemblFungi"/>
</dbReference>
<keyword evidence="2 4" id="KW-0547">Nucleotide-binding</keyword>
<comment type="subunit">
    <text evidence="4">Component of the GSE complex.</text>
</comment>
<gene>
    <name evidence="5" type="ORF">ASCRUDRAFT_31680</name>
</gene>
<evidence type="ECO:0000313" key="6">
    <source>
        <dbReference type="Proteomes" id="UP000095038"/>
    </source>
</evidence>
<dbReference type="PANTHER" id="PTHR11259">
    <property type="entry name" value="RAS-RELATED GTP BINDING RAG/GTR YEAST"/>
    <property type="match status" value="1"/>
</dbReference>
<dbReference type="InterPro" id="IPR006762">
    <property type="entry name" value="Gtr1_RagA"/>
</dbReference>
<dbReference type="GO" id="GO:1990131">
    <property type="term" value="C:Gtr1-Gtr2 GTPase complex"/>
    <property type="evidence" value="ECO:0007669"/>
    <property type="project" value="UniProtKB-UniRule"/>
</dbReference>
<dbReference type="AlphaFoldDB" id="A0A1D2VN57"/>
<accession>A0A1D2VN57</accession>
<dbReference type="GO" id="GO:0006995">
    <property type="term" value="P:cellular response to nitrogen starvation"/>
    <property type="evidence" value="ECO:0007669"/>
    <property type="project" value="EnsemblFungi"/>
</dbReference>
<proteinExistence type="inferred from homology"/>
<dbReference type="PANTHER" id="PTHR11259:SF2">
    <property type="entry name" value="GH16429P"/>
    <property type="match status" value="1"/>
</dbReference>
<dbReference type="GO" id="GO:0010507">
    <property type="term" value="P:negative regulation of autophagy"/>
    <property type="evidence" value="ECO:0007669"/>
    <property type="project" value="EnsemblFungi"/>
</dbReference>
<dbReference type="GeneID" id="30963925"/>
<dbReference type="GO" id="GO:1904263">
    <property type="term" value="P:positive regulation of TORC1 signaling"/>
    <property type="evidence" value="ECO:0007669"/>
    <property type="project" value="EnsemblFungi"/>
</dbReference>
<dbReference type="FunCoup" id="A0A1D2VN57">
    <property type="interactions" value="590"/>
</dbReference>
<dbReference type="GO" id="GO:0005525">
    <property type="term" value="F:GTP binding"/>
    <property type="evidence" value="ECO:0007669"/>
    <property type="project" value="UniProtKB-UniRule"/>
</dbReference>
<keyword evidence="3 4" id="KW-0342">GTP-binding</keyword>
<organism evidence="5 6">
    <name type="scientific">Ascoidea rubescens DSM 1968</name>
    <dbReference type="NCBI Taxonomy" id="1344418"/>
    <lineage>
        <taxon>Eukaryota</taxon>
        <taxon>Fungi</taxon>
        <taxon>Dikarya</taxon>
        <taxon>Ascomycota</taxon>
        <taxon>Saccharomycotina</taxon>
        <taxon>Saccharomycetes</taxon>
        <taxon>Ascoideaceae</taxon>
        <taxon>Ascoidea</taxon>
    </lineage>
</organism>
<dbReference type="RefSeq" id="XP_020049347.1">
    <property type="nucleotide sequence ID" value="XM_020190289.1"/>
</dbReference>
<evidence type="ECO:0000256" key="3">
    <source>
        <dbReference type="ARBA" id="ARBA00023134"/>
    </source>
</evidence>
<dbReference type="GO" id="GO:0034599">
    <property type="term" value="P:cellular response to oxidative stress"/>
    <property type="evidence" value="ECO:0007669"/>
    <property type="project" value="EnsemblFungi"/>
</dbReference>
<name>A0A1D2VN57_9ASCO</name>
<dbReference type="GO" id="GO:0032456">
    <property type="term" value="P:endocytic recycling"/>
    <property type="evidence" value="ECO:0007669"/>
    <property type="project" value="EnsemblFungi"/>
</dbReference>
<keyword evidence="6" id="KW-1185">Reference proteome</keyword>
<dbReference type="GO" id="GO:1903778">
    <property type="term" value="P:protein localization to vacuolar membrane"/>
    <property type="evidence" value="ECO:0007669"/>
    <property type="project" value="EnsemblFungi"/>
</dbReference>
<dbReference type="GO" id="GO:0000785">
    <property type="term" value="C:chromatin"/>
    <property type="evidence" value="ECO:0007669"/>
    <property type="project" value="EnsemblFungi"/>
</dbReference>
<dbReference type="GO" id="GO:0045121">
    <property type="term" value="C:membrane raft"/>
    <property type="evidence" value="ECO:0007669"/>
    <property type="project" value="EnsemblFungi"/>
</dbReference>
<dbReference type="InParanoid" id="A0A1D2VN57"/>
<dbReference type="Proteomes" id="UP000095038">
    <property type="component" value="Unassembled WGS sequence"/>
</dbReference>
<dbReference type="GO" id="GO:0016237">
    <property type="term" value="P:microautophagy"/>
    <property type="evidence" value="ECO:0007669"/>
    <property type="project" value="EnsemblFungi"/>
</dbReference>